<organism evidence="2">
    <name type="scientific">Ixodes scapularis</name>
    <name type="common">Black-legged tick</name>
    <name type="synonym">Deer tick</name>
    <dbReference type="NCBI Taxonomy" id="6945"/>
    <lineage>
        <taxon>Eukaryota</taxon>
        <taxon>Metazoa</taxon>
        <taxon>Ecdysozoa</taxon>
        <taxon>Arthropoda</taxon>
        <taxon>Chelicerata</taxon>
        <taxon>Arachnida</taxon>
        <taxon>Acari</taxon>
        <taxon>Parasitiformes</taxon>
        <taxon>Ixodida</taxon>
        <taxon>Ixodoidea</taxon>
        <taxon>Ixodidae</taxon>
        <taxon>Ixodinae</taxon>
        <taxon>Ixodes</taxon>
    </lineage>
</organism>
<keyword evidence="1" id="KW-1133">Transmembrane helix</keyword>
<evidence type="ECO:0000256" key="1">
    <source>
        <dbReference type="SAM" id="Phobius"/>
    </source>
</evidence>
<reference evidence="2" key="1">
    <citation type="submission" date="2019-04" db="EMBL/GenBank/DDBJ databases">
        <title>An insight into the mialome of Ixodes scapularis.</title>
        <authorList>
            <person name="Ribeiro J.M."/>
            <person name="Mather T.N."/>
            <person name="Karim S."/>
        </authorList>
    </citation>
    <scope>NUCLEOTIDE SEQUENCE</scope>
</reference>
<dbReference type="EMBL" id="GHJT01007316">
    <property type="protein sequence ID" value="MOY41287.1"/>
    <property type="molecule type" value="Transcribed_RNA"/>
</dbReference>
<feature type="transmembrane region" description="Helical" evidence="1">
    <location>
        <begin position="103"/>
        <end position="123"/>
    </location>
</feature>
<keyword evidence="1" id="KW-0812">Transmembrane</keyword>
<evidence type="ECO:0000313" key="2">
    <source>
        <dbReference type="EMBL" id="MOY41287.1"/>
    </source>
</evidence>
<proteinExistence type="predicted"/>
<name>A0A4D5RZH4_IXOSC</name>
<protein>
    <submittedName>
        <fullName evidence="2">Uncharacterized protein</fullName>
    </submittedName>
</protein>
<sequence length="156" mass="18051">MRTHSQHGASLFRPTLLAFISASPLHTSMHSLHLENQVCTRMHSRHASLRRGTRADDWGFSAIRNENRKKGDCLLRNCVPRATKSDASWAIYSVKQAIDNLCFIFKFSFSLLPHTFLFYLFIYQYCRPNIGPRQEWGDTVSYLQIINTTVLNKKQS</sequence>
<dbReference type="AlphaFoldDB" id="A0A4D5RZH4"/>
<accession>A0A4D5RZH4</accession>
<keyword evidence="1" id="KW-0472">Membrane</keyword>